<dbReference type="InterPro" id="IPR002347">
    <property type="entry name" value="SDR_fam"/>
</dbReference>
<dbReference type="Proteomes" id="UP000323521">
    <property type="component" value="Chromosome"/>
</dbReference>
<dbReference type="InterPro" id="IPR020904">
    <property type="entry name" value="Sc_DH/Rdtase_CS"/>
</dbReference>
<evidence type="ECO:0000256" key="1">
    <source>
        <dbReference type="ARBA" id="ARBA00006484"/>
    </source>
</evidence>
<organism evidence="3 4">
    <name type="scientific">Formimonas warabiya</name>
    <dbReference type="NCBI Taxonomy" id="1761012"/>
    <lineage>
        <taxon>Bacteria</taxon>
        <taxon>Bacillati</taxon>
        <taxon>Bacillota</taxon>
        <taxon>Clostridia</taxon>
        <taxon>Eubacteriales</taxon>
        <taxon>Peptococcaceae</taxon>
        <taxon>Candidatus Formimonas</taxon>
    </lineage>
</organism>
<dbReference type="InterPro" id="IPR036291">
    <property type="entry name" value="NAD(P)-bd_dom_sf"/>
</dbReference>
<evidence type="ECO:0000256" key="2">
    <source>
        <dbReference type="ARBA" id="ARBA00023002"/>
    </source>
</evidence>
<evidence type="ECO:0000313" key="3">
    <source>
        <dbReference type="EMBL" id="ATW24962.1"/>
    </source>
</evidence>
<dbReference type="OrthoDB" id="9803333at2"/>
<dbReference type="GO" id="GO:0016616">
    <property type="term" value="F:oxidoreductase activity, acting on the CH-OH group of donors, NAD or NADP as acceptor"/>
    <property type="evidence" value="ECO:0007669"/>
    <property type="project" value="TreeGrafter"/>
</dbReference>
<dbReference type="PROSITE" id="PS00061">
    <property type="entry name" value="ADH_SHORT"/>
    <property type="match status" value="1"/>
</dbReference>
<comment type="similarity">
    <text evidence="1">Belongs to the short-chain dehydrogenases/reductases (SDR) family.</text>
</comment>
<keyword evidence="2" id="KW-0560">Oxidoreductase</keyword>
<protein>
    <submittedName>
        <fullName evidence="3">Polyketide synthase</fullName>
    </submittedName>
</protein>
<dbReference type="PANTHER" id="PTHR42760">
    <property type="entry name" value="SHORT-CHAIN DEHYDROGENASES/REDUCTASES FAMILY MEMBER"/>
    <property type="match status" value="1"/>
</dbReference>
<sequence>MINNLFSLKGKVALVTGAGQGLGRGFASALAGAGAVVFCLGRNLDTLRQTVDLIEKGNGYAEAVSGDVTDLETIRKVMEKIVQKYQRIDILVNNAGTEIAEDIPDVRPEHFDAIMSVNLKGSFFLAQEGAKYMIKQKSGKIINLASLGSFIGLAGSTVYCASKGAVLQFTKALSIELAKHHIQVNAIAPGYFRTGMTEPFFQDPAHRKWIEERIPAGRVGTAEDLAGTVIFLSSPASDYITGQTIVVDGGWLAS</sequence>
<evidence type="ECO:0000313" key="4">
    <source>
        <dbReference type="Proteomes" id="UP000323521"/>
    </source>
</evidence>
<dbReference type="KEGG" id="fwa:DCMF_09415"/>
<reference evidence="3 4" key="1">
    <citation type="submission" date="2016-10" db="EMBL/GenBank/DDBJ databases">
        <title>Complete Genome Sequence of Peptococcaceae strain DCMF.</title>
        <authorList>
            <person name="Edwards R.J."/>
            <person name="Holland S.I."/>
            <person name="Deshpande N.P."/>
            <person name="Wong Y.K."/>
            <person name="Ertan H."/>
            <person name="Manefield M."/>
            <person name="Russell T.L."/>
            <person name="Lee M.J."/>
        </authorList>
    </citation>
    <scope>NUCLEOTIDE SEQUENCE [LARGE SCALE GENOMIC DNA]</scope>
    <source>
        <strain evidence="3 4">DCMF</strain>
    </source>
</reference>
<dbReference type="PRINTS" id="PR00081">
    <property type="entry name" value="GDHRDH"/>
</dbReference>
<name>A0A3G1KR59_FORW1</name>
<dbReference type="FunFam" id="3.40.50.720:FF:000084">
    <property type="entry name" value="Short-chain dehydrogenase reductase"/>
    <property type="match status" value="1"/>
</dbReference>
<dbReference type="SUPFAM" id="SSF51735">
    <property type="entry name" value="NAD(P)-binding Rossmann-fold domains"/>
    <property type="match status" value="1"/>
</dbReference>
<dbReference type="EMBL" id="CP017634">
    <property type="protein sequence ID" value="ATW24962.1"/>
    <property type="molecule type" value="Genomic_DNA"/>
</dbReference>
<gene>
    <name evidence="3" type="ORF">DCMF_09415</name>
</gene>
<proteinExistence type="inferred from homology"/>
<keyword evidence="4" id="KW-1185">Reference proteome</keyword>
<dbReference type="PANTHER" id="PTHR42760:SF5">
    <property type="entry name" value="2-DEHYDRO-3-DEOXY-D-GLUCONATE 5-DEHYDROGENASE"/>
    <property type="match status" value="1"/>
</dbReference>
<dbReference type="AlphaFoldDB" id="A0A3G1KR59"/>
<accession>A0A3G1KR59</accession>
<dbReference type="Gene3D" id="3.40.50.720">
    <property type="entry name" value="NAD(P)-binding Rossmann-like Domain"/>
    <property type="match status" value="1"/>
</dbReference>
<dbReference type="RefSeq" id="WP_148134200.1">
    <property type="nucleotide sequence ID" value="NZ_CP017634.1"/>
</dbReference>
<dbReference type="Pfam" id="PF13561">
    <property type="entry name" value="adh_short_C2"/>
    <property type="match status" value="1"/>
</dbReference>
<dbReference type="PRINTS" id="PR00080">
    <property type="entry name" value="SDRFAMILY"/>
</dbReference>
<dbReference type="NCBIfam" id="NF005559">
    <property type="entry name" value="PRK07231.1"/>
    <property type="match status" value="1"/>
</dbReference>
<dbReference type="GO" id="GO:0008206">
    <property type="term" value="P:bile acid metabolic process"/>
    <property type="evidence" value="ECO:0007669"/>
    <property type="project" value="UniProtKB-ARBA"/>
</dbReference>